<evidence type="ECO:0000313" key="5">
    <source>
        <dbReference type="EMBL" id="QDG50272.1"/>
    </source>
</evidence>
<evidence type="ECO:0000256" key="2">
    <source>
        <dbReference type="ARBA" id="ARBA00022840"/>
    </source>
</evidence>
<reference evidence="5 6" key="1">
    <citation type="submission" date="2019-06" db="EMBL/GenBank/DDBJ databases">
        <title>Persicimonas caeni gen. nov., sp. nov., a predatory bacterium isolated from solar saltern.</title>
        <authorList>
            <person name="Wang S."/>
        </authorList>
    </citation>
    <scope>NUCLEOTIDE SEQUENCE [LARGE SCALE GENOMIC DNA]</scope>
    <source>
        <strain evidence="5 6">YN101</strain>
    </source>
</reference>
<dbReference type="EMBL" id="CP041186">
    <property type="protein sequence ID" value="QDG50272.1"/>
    <property type="molecule type" value="Genomic_DNA"/>
</dbReference>
<dbReference type="Pfam" id="PF00501">
    <property type="entry name" value="AMP-binding"/>
    <property type="match status" value="1"/>
</dbReference>
<dbReference type="AlphaFoldDB" id="A0A4Y6PPK5"/>
<dbReference type="PANTHER" id="PTHR43272">
    <property type="entry name" value="LONG-CHAIN-FATTY-ACID--COA LIGASE"/>
    <property type="match status" value="1"/>
</dbReference>
<dbReference type="InterPro" id="IPR000873">
    <property type="entry name" value="AMP-dep_synth/lig_dom"/>
</dbReference>
<keyword evidence="5" id="KW-0436">Ligase</keyword>
<protein>
    <submittedName>
        <fullName evidence="5">Long-chain fatty acid--CoA ligase</fullName>
    </submittedName>
</protein>
<dbReference type="PROSITE" id="PS00455">
    <property type="entry name" value="AMP_BINDING"/>
    <property type="match status" value="1"/>
</dbReference>
<dbReference type="InterPro" id="IPR045851">
    <property type="entry name" value="AMP-bd_C_sf"/>
</dbReference>
<dbReference type="Pfam" id="PF23562">
    <property type="entry name" value="AMP-binding_C_3"/>
    <property type="match status" value="1"/>
</dbReference>
<dbReference type="Gene3D" id="3.30.300.30">
    <property type="match status" value="1"/>
</dbReference>
<dbReference type="Gene3D" id="3.40.50.12780">
    <property type="entry name" value="N-terminal domain of ligase-like"/>
    <property type="match status" value="1"/>
</dbReference>
<dbReference type="OrthoDB" id="9801302at2"/>
<sequence length="583" mass="64826">MDITPYLDEQKIAPKVVFDSLPERGSRVRFMLPTEDGDWRGMTWNAFADQIRRCGLFLMDAGIASGDHAAVYAPNSVEWASAALAIQGAGGVMVPIYPSSTSEQAAYVVRHSDARFVFVDTAEMLSNVFASWAAYENVEKIVLLGAQLDAAEVYDSLTTENELNGNEELPTWEELADRVVIWDKVMEVGRALEEAKPHSFEERMNGVTMDQPGLMLYTSGTTGKPKGVPLTHNNVVSNGRDWIEVLGSEIPENAVDLWWLPLSHVFGFGEVCLGNILGFTTYMSDPYTVLQKLPEVRPHVFMSIPRYWEKLAVAAMGEETPEKQRQKLAEVTGGNLEFCLSGGAGLKQEIKEFFLANDLLIIEGYGLTEASPTLTMNRPDDFRFDSVGKPFPSVDLELADDGEILAKGPNIFAGYYKNEEATKETFTEDGWLKTGDLGKWTDDGFLQIVGRKKEILVTAGGKNISPAHIEEQFNDDPYIEHVVVYGDGKKYLTGGVWPNTEAVSQWLTDNDVADDEREAAIAKLIAERVEAANDRLPRYETLKAYAVLDTPLTVENGFLTSTMKVKRKKVYEAFEPVFEGLYE</sequence>
<keyword evidence="6" id="KW-1185">Reference proteome</keyword>
<dbReference type="RefSeq" id="WP_141196768.1">
    <property type="nucleotide sequence ID" value="NZ_CP041186.1"/>
</dbReference>
<evidence type="ECO:0000256" key="1">
    <source>
        <dbReference type="ARBA" id="ARBA00022741"/>
    </source>
</evidence>
<organism evidence="5 6">
    <name type="scientific">Persicimonas caeni</name>
    <dbReference type="NCBI Taxonomy" id="2292766"/>
    <lineage>
        <taxon>Bacteria</taxon>
        <taxon>Deltaproteobacteria</taxon>
        <taxon>Bradymonadales</taxon>
        <taxon>Bradymonadaceae</taxon>
        <taxon>Persicimonas</taxon>
    </lineage>
</organism>
<dbReference type="InterPro" id="IPR042099">
    <property type="entry name" value="ANL_N_sf"/>
</dbReference>
<accession>A0A4Y6PPK5</accession>
<feature type="domain" description="AMP-dependent synthetase/ligase" evidence="4">
    <location>
        <begin position="37"/>
        <end position="416"/>
    </location>
</feature>
<dbReference type="CDD" id="cd05907">
    <property type="entry name" value="VL_LC_FACS_like"/>
    <property type="match status" value="1"/>
</dbReference>
<evidence type="ECO:0000313" key="6">
    <source>
        <dbReference type="Proteomes" id="UP000315995"/>
    </source>
</evidence>
<keyword evidence="1" id="KW-0547">Nucleotide-binding</keyword>
<evidence type="ECO:0000256" key="3">
    <source>
        <dbReference type="ARBA" id="ARBA00024484"/>
    </source>
</evidence>
<comment type="catalytic activity">
    <reaction evidence="3">
        <text>a long-chain fatty acid + ATP + CoA = a long-chain fatty acyl-CoA + AMP + diphosphate</text>
        <dbReference type="Rhea" id="RHEA:15421"/>
        <dbReference type="ChEBI" id="CHEBI:30616"/>
        <dbReference type="ChEBI" id="CHEBI:33019"/>
        <dbReference type="ChEBI" id="CHEBI:57287"/>
        <dbReference type="ChEBI" id="CHEBI:57560"/>
        <dbReference type="ChEBI" id="CHEBI:83139"/>
        <dbReference type="ChEBI" id="CHEBI:456215"/>
        <dbReference type="EC" id="6.2.1.3"/>
    </reaction>
    <physiologicalReaction direction="left-to-right" evidence="3">
        <dbReference type="Rhea" id="RHEA:15422"/>
    </physiologicalReaction>
</comment>
<evidence type="ECO:0000259" key="4">
    <source>
        <dbReference type="Pfam" id="PF00501"/>
    </source>
</evidence>
<dbReference type="GO" id="GO:0004467">
    <property type="term" value="F:long-chain fatty acid-CoA ligase activity"/>
    <property type="evidence" value="ECO:0007669"/>
    <property type="project" value="UniProtKB-EC"/>
</dbReference>
<dbReference type="GO" id="GO:0005524">
    <property type="term" value="F:ATP binding"/>
    <property type="evidence" value="ECO:0007669"/>
    <property type="project" value="UniProtKB-KW"/>
</dbReference>
<gene>
    <name evidence="5" type="ORF">FIV42_05860</name>
</gene>
<dbReference type="GO" id="GO:0016020">
    <property type="term" value="C:membrane"/>
    <property type="evidence" value="ECO:0007669"/>
    <property type="project" value="TreeGrafter"/>
</dbReference>
<proteinExistence type="predicted"/>
<accession>A0A5B8Y553</accession>
<dbReference type="InterPro" id="IPR020845">
    <property type="entry name" value="AMP-binding_CS"/>
</dbReference>
<dbReference type="Proteomes" id="UP000315995">
    <property type="component" value="Chromosome"/>
</dbReference>
<name>A0A4Y6PPK5_PERCE</name>
<dbReference type="SUPFAM" id="SSF56801">
    <property type="entry name" value="Acetyl-CoA synthetase-like"/>
    <property type="match status" value="1"/>
</dbReference>
<keyword evidence="2" id="KW-0067">ATP-binding</keyword>
<dbReference type="PANTHER" id="PTHR43272:SF33">
    <property type="entry name" value="AMP-BINDING DOMAIN-CONTAINING PROTEIN-RELATED"/>
    <property type="match status" value="1"/>
</dbReference>